<keyword evidence="7" id="KW-0067">ATP-binding</keyword>
<dbReference type="OrthoDB" id="10252171at2759"/>
<evidence type="ECO:0000256" key="1">
    <source>
        <dbReference type="ARBA" id="ARBA00001946"/>
    </source>
</evidence>
<protein>
    <recommendedName>
        <fullName evidence="13">Aurora kinase</fullName>
    </recommendedName>
</protein>
<dbReference type="Proteomes" id="UP000187209">
    <property type="component" value="Unassembled WGS sequence"/>
</dbReference>
<dbReference type="GO" id="GO:0005524">
    <property type="term" value="F:ATP binding"/>
    <property type="evidence" value="ECO:0007669"/>
    <property type="project" value="UniProtKB-KW"/>
</dbReference>
<name>A0A1R2C683_9CILI</name>
<evidence type="ECO:0000259" key="9">
    <source>
        <dbReference type="PROSITE" id="PS50011"/>
    </source>
</evidence>
<reference evidence="11 12" key="1">
    <citation type="submission" date="2016-11" db="EMBL/GenBank/DDBJ databases">
        <title>The macronuclear genome of Stentor coeruleus: a giant cell with tiny introns.</title>
        <authorList>
            <person name="Slabodnick M."/>
            <person name="Ruby J.G."/>
            <person name="Reiff S.B."/>
            <person name="Swart E.C."/>
            <person name="Gosai S."/>
            <person name="Prabakaran S."/>
            <person name="Witkowska E."/>
            <person name="Larue G.E."/>
            <person name="Fisher S."/>
            <person name="Freeman R.M."/>
            <person name="Gunawardena J."/>
            <person name="Chu W."/>
            <person name="Stover N.A."/>
            <person name="Gregory B.D."/>
            <person name="Nowacki M."/>
            <person name="Derisi J."/>
            <person name="Roy S.W."/>
            <person name="Marshall W.F."/>
            <person name="Sood P."/>
        </authorList>
    </citation>
    <scope>NUCLEOTIDE SEQUENCE [LARGE SCALE GENOMIC DNA]</scope>
    <source>
        <strain evidence="11">WM001</strain>
    </source>
</reference>
<feature type="domain" description="EF-hand" evidence="10">
    <location>
        <begin position="377"/>
        <end position="410"/>
    </location>
</feature>
<keyword evidence="5" id="KW-0418">Kinase</keyword>
<dbReference type="InterPro" id="IPR050205">
    <property type="entry name" value="CDPK_Ser/Thr_kinases"/>
</dbReference>
<organism evidence="11 12">
    <name type="scientific">Stentor coeruleus</name>
    <dbReference type="NCBI Taxonomy" id="5963"/>
    <lineage>
        <taxon>Eukaryota</taxon>
        <taxon>Sar</taxon>
        <taxon>Alveolata</taxon>
        <taxon>Ciliophora</taxon>
        <taxon>Postciliodesmatophora</taxon>
        <taxon>Heterotrichea</taxon>
        <taxon>Heterotrichida</taxon>
        <taxon>Stentoridae</taxon>
        <taxon>Stentor</taxon>
    </lineage>
</organism>
<evidence type="ECO:0000256" key="7">
    <source>
        <dbReference type="ARBA" id="ARBA00022840"/>
    </source>
</evidence>
<feature type="domain" description="EF-hand" evidence="10">
    <location>
        <begin position="340"/>
        <end position="375"/>
    </location>
</feature>
<dbReference type="AlphaFoldDB" id="A0A1R2C683"/>
<evidence type="ECO:0000259" key="10">
    <source>
        <dbReference type="PROSITE" id="PS50222"/>
    </source>
</evidence>
<comment type="similarity">
    <text evidence="8">Belongs to the protein kinase superfamily. Ser/Thr protein kinase family. CDPK subfamily.</text>
</comment>
<evidence type="ECO:0000313" key="11">
    <source>
        <dbReference type="EMBL" id="OMJ84533.1"/>
    </source>
</evidence>
<dbReference type="Pfam" id="PF13499">
    <property type="entry name" value="EF-hand_7"/>
    <property type="match status" value="1"/>
</dbReference>
<dbReference type="EMBL" id="MPUH01000266">
    <property type="protein sequence ID" value="OMJ84533.1"/>
    <property type="molecule type" value="Genomic_DNA"/>
</dbReference>
<gene>
    <name evidence="11" type="ORF">SteCoe_14340</name>
</gene>
<keyword evidence="2" id="KW-0723">Serine/threonine-protein kinase</keyword>
<proteinExistence type="inferred from homology"/>
<keyword evidence="12" id="KW-1185">Reference proteome</keyword>
<evidence type="ECO:0000256" key="4">
    <source>
        <dbReference type="ARBA" id="ARBA00022741"/>
    </source>
</evidence>
<evidence type="ECO:0000256" key="8">
    <source>
        <dbReference type="ARBA" id="ARBA00024334"/>
    </source>
</evidence>
<dbReference type="SUPFAM" id="SSF47473">
    <property type="entry name" value="EF-hand"/>
    <property type="match status" value="1"/>
</dbReference>
<evidence type="ECO:0008006" key="13">
    <source>
        <dbReference type="Google" id="ProtNLM"/>
    </source>
</evidence>
<dbReference type="PROSITE" id="PS50011">
    <property type="entry name" value="PROTEIN_KINASE_DOM"/>
    <property type="match status" value="1"/>
</dbReference>
<dbReference type="Gene3D" id="1.10.510.10">
    <property type="entry name" value="Transferase(Phosphotransferase) domain 1"/>
    <property type="match status" value="1"/>
</dbReference>
<dbReference type="GO" id="GO:0005509">
    <property type="term" value="F:calcium ion binding"/>
    <property type="evidence" value="ECO:0007669"/>
    <property type="project" value="InterPro"/>
</dbReference>
<dbReference type="SMART" id="SM00054">
    <property type="entry name" value="EFh"/>
    <property type="match status" value="2"/>
</dbReference>
<dbReference type="InterPro" id="IPR018247">
    <property type="entry name" value="EF_Hand_1_Ca_BS"/>
</dbReference>
<dbReference type="PROSITE" id="PS00018">
    <property type="entry name" value="EF_HAND_1"/>
    <property type="match status" value="2"/>
</dbReference>
<dbReference type="GO" id="GO:0004674">
    <property type="term" value="F:protein serine/threonine kinase activity"/>
    <property type="evidence" value="ECO:0007669"/>
    <property type="project" value="UniProtKB-KW"/>
</dbReference>
<dbReference type="InterPro" id="IPR011992">
    <property type="entry name" value="EF-hand-dom_pair"/>
</dbReference>
<evidence type="ECO:0000313" key="12">
    <source>
        <dbReference type="Proteomes" id="UP000187209"/>
    </source>
</evidence>
<sequence>MGCCSSNMEFVPLPEPPRPVIRSTIKALTRKNSLYAVRLTSITEKYQIIRALGSDSIGTLFHAREMLSGVIRTVREINKFTSTKGVEVFQEYNILRELDHPNIIKIFEAFETPKNFYIVFENVTGGTLLEKSKKLGFEGEFSKYAHELFSALNYMHKQGVIHCNLCPEYIVLSTDDDNAVLKIIGFTLAQKISDKKPIEINKIRIEFASPEVFNNEFTTKSDIWSAGVVLYNILTTRYPFPKGSIEMTIDSISKCQVDYNNSGFASISLQAKNLIKSILVLDPNQRPSCEQLLENPWFYESKQTIPITYNLAKKISMFNIKTTIARCLLSYITSKLSTSKKDFTIINYFKSLDLNNDGKVSKDEILNVFSQVGLNVENEIDFIMENLDYDSSGFIDYTELILALTNWPQELKQKNMVKVFTSNEGLISIDYLKEIVSHIKESEWAKFRQETRAENELITIKNLKEYLKESINI</sequence>
<keyword evidence="3" id="KW-0808">Transferase</keyword>
<dbReference type="CDD" id="cd00051">
    <property type="entry name" value="EFh"/>
    <property type="match status" value="1"/>
</dbReference>
<dbReference type="Gene3D" id="1.10.238.10">
    <property type="entry name" value="EF-hand"/>
    <property type="match status" value="2"/>
</dbReference>
<keyword evidence="6" id="KW-0106">Calcium</keyword>
<dbReference type="Pfam" id="PF00069">
    <property type="entry name" value="Pkinase"/>
    <property type="match status" value="1"/>
</dbReference>
<accession>A0A1R2C683</accession>
<dbReference type="InterPro" id="IPR011009">
    <property type="entry name" value="Kinase-like_dom_sf"/>
</dbReference>
<dbReference type="PANTHER" id="PTHR24349">
    <property type="entry name" value="SERINE/THREONINE-PROTEIN KINASE"/>
    <property type="match status" value="1"/>
</dbReference>
<evidence type="ECO:0000256" key="6">
    <source>
        <dbReference type="ARBA" id="ARBA00022837"/>
    </source>
</evidence>
<dbReference type="InterPro" id="IPR002048">
    <property type="entry name" value="EF_hand_dom"/>
</dbReference>
<dbReference type="Gene3D" id="3.30.200.20">
    <property type="entry name" value="Phosphorylase Kinase, domain 1"/>
    <property type="match status" value="1"/>
</dbReference>
<dbReference type="InterPro" id="IPR000719">
    <property type="entry name" value="Prot_kinase_dom"/>
</dbReference>
<evidence type="ECO:0000256" key="2">
    <source>
        <dbReference type="ARBA" id="ARBA00022527"/>
    </source>
</evidence>
<feature type="domain" description="Protein kinase" evidence="9">
    <location>
        <begin position="46"/>
        <end position="298"/>
    </location>
</feature>
<comment type="caution">
    <text evidence="11">The sequence shown here is derived from an EMBL/GenBank/DDBJ whole genome shotgun (WGS) entry which is preliminary data.</text>
</comment>
<dbReference type="PROSITE" id="PS50222">
    <property type="entry name" value="EF_HAND_2"/>
    <property type="match status" value="2"/>
</dbReference>
<dbReference type="SUPFAM" id="SSF56112">
    <property type="entry name" value="Protein kinase-like (PK-like)"/>
    <property type="match status" value="1"/>
</dbReference>
<evidence type="ECO:0000256" key="3">
    <source>
        <dbReference type="ARBA" id="ARBA00022679"/>
    </source>
</evidence>
<evidence type="ECO:0000256" key="5">
    <source>
        <dbReference type="ARBA" id="ARBA00022777"/>
    </source>
</evidence>
<keyword evidence="4" id="KW-0547">Nucleotide-binding</keyword>
<comment type="cofactor">
    <cofactor evidence="1">
        <name>Mg(2+)</name>
        <dbReference type="ChEBI" id="CHEBI:18420"/>
    </cofactor>
</comment>